<accession>A0A074WG55</accession>
<feature type="compositionally biased region" description="Basic residues" evidence="1">
    <location>
        <begin position="117"/>
        <end position="127"/>
    </location>
</feature>
<dbReference type="Proteomes" id="UP000027730">
    <property type="component" value="Unassembled WGS sequence"/>
</dbReference>
<protein>
    <submittedName>
        <fullName evidence="2">Uncharacterized protein</fullName>
    </submittedName>
</protein>
<feature type="region of interest" description="Disordered" evidence="1">
    <location>
        <begin position="1"/>
        <end position="63"/>
    </location>
</feature>
<evidence type="ECO:0000313" key="2">
    <source>
        <dbReference type="EMBL" id="KEQ68857.1"/>
    </source>
</evidence>
<gene>
    <name evidence="2" type="ORF">M436DRAFT_67774</name>
</gene>
<dbReference type="OrthoDB" id="3932313at2759"/>
<evidence type="ECO:0000313" key="3">
    <source>
        <dbReference type="Proteomes" id="UP000027730"/>
    </source>
</evidence>
<name>A0A074WG55_9PEZI</name>
<feature type="region of interest" description="Disordered" evidence="1">
    <location>
        <begin position="100"/>
        <end position="127"/>
    </location>
</feature>
<proteinExistence type="predicted"/>
<dbReference type="EMBL" id="KL584725">
    <property type="protein sequence ID" value="KEQ68857.1"/>
    <property type="molecule type" value="Genomic_DNA"/>
</dbReference>
<dbReference type="AlphaFoldDB" id="A0A074WG55"/>
<sequence length="127" mass="14057">MQNNEVNTMEANKEVSDEPTINAKNEAIQKTIFLTRESKGRAPEPATAKPASKPINETKSPEDLTVEGHAAYYASTKPPGRKFPASMADDMLMDMFVDPDAAPLSLPAPEVPEEPPKKKRRPAKRRR</sequence>
<feature type="compositionally biased region" description="Polar residues" evidence="1">
    <location>
        <begin position="1"/>
        <end position="10"/>
    </location>
</feature>
<dbReference type="HOGENOM" id="CLU_1970101_0_0_1"/>
<keyword evidence="3" id="KW-1185">Reference proteome</keyword>
<dbReference type="RefSeq" id="XP_013423051.1">
    <property type="nucleotide sequence ID" value="XM_013567597.1"/>
</dbReference>
<dbReference type="GeneID" id="25414285"/>
<reference evidence="2 3" key="1">
    <citation type="journal article" date="2014" name="BMC Genomics">
        <title>Genome sequencing of four Aureobasidium pullulans varieties: biotechnological potential, stress tolerance, and description of new species.</title>
        <authorList>
            <person name="Gostin Ar C."/>
            <person name="Ohm R.A."/>
            <person name="Kogej T."/>
            <person name="Sonjak S."/>
            <person name="Turk M."/>
            <person name="Zajc J."/>
            <person name="Zalar P."/>
            <person name="Grube M."/>
            <person name="Sun H."/>
            <person name="Han J."/>
            <person name="Sharma A."/>
            <person name="Chiniquy J."/>
            <person name="Ngan C.Y."/>
            <person name="Lipzen A."/>
            <person name="Barry K."/>
            <person name="Grigoriev I.V."/>
            <person name="Gunde-Cimerman N."/>
        </authorList>
    </citation>
    <scope>NUCLEOTIDE SEQUENCE [LARGE SCALE GENOMIC DNA]</scope>
    <source>
        <strain evidence="2 3">CBS 147.97</strain>
    </source>
</reference>
<evidence type="ECO:0000256" key="1">
    <source>
        <dbReference type="SAM" id="MobiDB-lite"/>
    </source>
</evidence>
<organism evidence="2 3">
    <name type="scientific">Aureobasidium namibiae CBS 147.97</name>
    <dbReference type="NCBI Taxonomy" id="1043004"/>
    <lineage>
        <taxon>Eukaryota</taxon>
        <taxon>Fungi</taxon>
        <taxon>Dikarya</taxon>
        <taxon>Ascomycota</taxon>
        <taxon>Pezizomycotina</taxon>
        <taxon>Dothideomycetes</taxon>
        <taxon>Dothideomycetidae</taxon>
        <taxon>Dothideales</taxon>
        <taxon>Saccotheciaceae</taxon>
        <taxon>Aureobasidium</taxon>
    </lineage>
</organism>